<sequence>MSTTTRSAGEVAQESLRLLLAKDMEAYTALWAEDGVFELPFAPPGQPSRIQGRAALRAHLAGYTDLLDIREICDVVLHEGGDRDRVVVEFAASGVVVATQRPYRMSYIAVIATCEGSIESYRDYWSPAAAADVLAGVDTSRAAFAAGVAR</sequence>
<dbReference type="RefSeq" id="WP_345713223.1">
    <property type="nucleotide sequence ID" value="NZ_BAABIL010000460.1"/>
</dbReference>
<dbReference type="Proteomes" id="UP001501195">
    <property type="component" value="Unassembled WGS sequence"/>
</dbReference>
<dbReference type="EMBL" id="BAABIL010000460">
    <property type="protein sequence ID" value="GAA4988408.1"/>
    <property type="molecule type" value="Genomic_DNA"/>
</dbReference>
<dbReference type="InterPro" id="IPR032710">
    <property type="entry name" value="NTF2-like_dom_sf"/>
</dbReference>
<proteinExistence type="predicted"/>
<evidence type="ECO:0000259" key="1">
    <source>
        <dbReference type="Pfam" id="PF12680"/>
    </source>
</evidence>
<comment type="caution">
    <text evidence="2">The sequence shown here is derived from an EMBL/GenBank/DDBJ whole genome shotgun (WGS) entry which is preliminary data.</text>
</comment>
<evidence type="ECO:0000313" key="3">
    <source>
        <dbReference type="Proteomes" id="UP001501195"/>
    </source>
</evidence>
<accession>A0ABP9I6J0</accession>
<dbReference type="Pfam" id="PF12680">
    <property type="entry name" value="SnoaL_2"/>
    <property type="match status" value="1"/>
</dbReference>
<gene>
    <name evidence="2" type="ORF">GCM10023225_27600</name>
</gene>
<dbReference type="Gene3D" id="3.10.450.50">
    <property type="match status" value="1"/>
</dbReference>
<dbReference type="InterPro" id="IPR037401">
    <property type="entry name" value="SnoaL-like"/>
</dbReference>
<name>A0ABP9I6J0_9ACTN</name>
<reference evidence="3" key="1">
    <citation type="journal article" date="2019" name="Int. J. Syst. Evol. Microbiol.">
        <title>The Global Catalogue of Microorganisms (GCM) 10K type strain sequencing project: providing services to taxonomists for standard genome sequencing and annotation.</title>
        <authorList>
            <consortium name="The Broad Institute Genomics Platform"/>
            <consortium name="The Broad Institute Genome Sequencing Center for Infectious Disease"/>
            <person name="Wu L."/>
            <person name="Ma J."/>
        </authorList>
    </citation>
    <scope>NUCLEOTIDE SEQUENCE [LARGE SCALE GENOMIC DNA]</scope>
    <source>
        <strain evidence="3">JCM 18126</strain>
    </source>
</reference>
<dbReference type="SUPFAM" id="SSF54427">
    <property type="entry name" value="NTF2-like"/>
    <property type="match status" value="1"/>
</dbReference>
<dbReference type="CDD" id="cd00531">
    <property type="entry name" value="NTF2_like"/>
    <property type="match status" value="1"/>
</dbReference>
<evidence type="ECO:0000313" key="2">
    <source>
        <dbReference type="EMBL" id="GAA4988408.1"/>
    </source>
</evidence>
<organism evidence="2 3">
    <name type="scientific">Kineococcus glutinatus</name>
    <dbReference type="NCBI Taxonomy" id="1070872"/>
    <lineage>
        <taxon>Bacteria</taxon>
        <taxon>Bacillati</taxon>
        <taxon>Actinomycetota</taxon>
        <taxon>Actinomycetes</taxon>
        <taxon>Kineosporiales</taxon>
        <taxon>Kineosporiaceae</taxon>
        <taxon>Kineococcus</taxon>
    </lineage>
</organism>
<keyword evidence="3" id="KW-1185">Reference proteome</keyword>
<protein>
    <submittedName>
        <fullName evidence="2">Nuclear transport factor 2 family protein</fullName>
    </submittedName>
</protein>
<feature type="domain" description="SnoaL-like" evidence="1">
    <location>
        <begin position="14"/>
        <end position="118"/>
    </location>
</feature>